<dbReference type="Gene3D" id="3.40.50.1000">
    <property type="entry name" value="HAD superfamily/HAD-like"/>
    <property type="match status" value="1"/>
</dbReference>
<dbReference type="SFLD" id="SFLDF00029">
    <property type="entry name" value="phosphoserine_phosphatase"/>
    <property type="match status" value="1"/>
</dbReference>
<evidence type="ECO:0000313" key="14">
    <source>
        <dbReference type="EMBL" id="MCC6072397.1"/>
    </source>
</evidence>
<dbReference type="InterPro" id="IPR050582">
    <property type="entry name" value="HAD-like_SerB"/>
</dbReference>
<dbReference type="InterPro" id="IPR023214">
    <property type="entry name" value="HAD_sf"/>
</dbReference>
<evidence type="ECO:0000256" key="2">
    <source>
        <dbReference type="ARBA" id="ARBA00005135"/>
    </source>
</evidence>
<evidence type="ECO:0000313" key="15">
    <source>
        <dbReference type="Proteomes" id="UP001198701"/>
    </source>
</evidence>
<gene>
    <name evidence="14" type="primary">serB</name>
    <name evidence="14" type="ORF">LMJ30_15730</name>
</gene>
<comment type="caution">
    <text evidence="14">The sequence shown here is derived from an EMBL/GenBank/DDBJ whole genome shotgun (WGS) entry which is preliminary data.</text>
</comment>
<keyword evidence="6" id="KW-0028">Amino-acid biosynthesis</keyword>
<dbReference type="Proteomes" id="UP001198701">
    <property type="component" value="Unassembled WGS sequence"/>
</dbReference>
<accession>A0ABS8IUU0</accession>
<evidence type="ECO:0000256" key="5">
    <source>
        <dbReference type="ARBA" id="ARBA00015196"/>
    </source>
</evidence>
<comment type="pathway">
    <text evidence="2">Amino-acid biosynthesis; L-serine biosynthesis; L-serine from 3-phospho-D-glycerate: step 3/3.</text>
</comment>
<proteinExistence type="inferred from homology"/>
<dbReference type="InterPro" id="IPR036412">
    <property type="entry name" value="HAD-like_sf"/>
</dbReference>
<comment type="similarity">
    <text evidence="3">Belongs to the HAD-like hydrolase superfamily. SerB family.</text>
</comment>
<keyword evidence="15" id="KW-1185">Reference proteome</keyword>
<protein>
    <recommendedName>
        <fullName evidence="5">Phosphoserine phosphatase</fullName>
        <ecNumber evidence="4">3.1.3.3</ecNumber>
    </recommendedName>
    <alternativeName>
        <fullName evidence="11">O-phosphoserine phosphohydrolase</fullName>
    </alternativeName>
</protein>
<dbReference type="Pfam" id="PF00702">
    <property type="entry name" value="Hydrolase"/>
    <property type="match status" value="1"/>
</dbReference>
<dbReference type="InterPro" id="IPR004469">
    <property type="entry name" value="PSP"/>
</dbReference>
<dbReference type="SFLD" id="SFLDG01136">
    <property type="entry name" value="C1.6:_Phosphoserine_Phosphatas"/>
    <property type="match status" value="1"/>
</dbReference>
<dbReference type="EMBL" id="JAJHPV010000014">
    <property type="protein sequence ID" value="MCC6072397.1"/>
    <property type="molecule type" value="Genomic_DNA"/>
</dbReference>
<dbReference type="CDD" id="cd07500">
    <property type="entry name" value="HAD_PSP"/>
    <property type="match status" value="1"/>
</dbReference>
<evidence type="ECO:0000256" key="6">
    <source>
        <dbReference type="ARBA" id="ARBA00022605"/>
    </source>
</evidence>
<evidence type="ECO:0000256" key="9">
    <source>
        <dbReference type="ARBA" id="ARBA00022842"/>
    </source>
</evidence>
<evidence type="ECO:0000256" key="12">
    <source>
        <dbReference type="ARBA" id="ARBA00048138"/>
    </source>
</evidence>
<dbReference type="NCBIfam" id="TIGR01488">
    <property type="entry name" value="HAD-SF-IB"/>
    <property type="match status" value="1"/>
</dbReference>
<dbReference type="RefSeq" id="WP_229433283.1">
    <property type="nucleotide sequence ID" value="NZ_JAJHPV010000014.1"/>
</dbReference>
<keyword evidence="7" id="KW-0479">Metal-binding</keyword>
<dbReference type="PANTHER" id="PTHR43344">
    <property type="entry name" value="PHOSPHOSERINE PHOSPHATASE"/>
    <property type="match status" value="1"/>
</dbReference>
<evidence type="ECO:0000256" key="8">
    <source>
        <dbReference type="ARBA" id="ARBA00022801"/>
    </source>
</evidence>
<dbReference type="PANTHER" id="PTHR43344:SF2">
    <property type="entry name" value="PHOSPHOSERINE PHOSPHATASE"/>
    <property type="match status" value="1"/>
</dbReference>
<dbReference type="GO" id="GO:0016787">
    <property type="term" value="F:hydrolase activity"/>
    <property type="evidence" value="ECO:0007669"/>
    <property type="project" value="UniProtKB-KW"/>
</dbReference>
<organism evidence="14 15">
    <name type="scientific">Massilia agrisoli</name>
    <dbReference type="NCBI Taxonomy" id="2892444"/>
    <lineage>
        <taxon>Bacteria</taxon>
        <taxon>Pseudomonadati</taxon>
        <taxon>Pseudomonadota</taxon>
        <taxon>Betaproteobacteria</taxon>
        <taxon>Burkholderiales</taxon>
        <taxon>Oxalobacteraceae</taxon>
        <taxon>Telluria group</taxon>
        <taxon>Massilia</taxon>
    </lineage>
</organism>
<name>A0ABS8IUU0_9BURK</name>
<evidence type="ECO:0000256" key="3">
    <source>
        <dbReference type="ARBA" id="ARBA00009184"/>
    </source>
</evidence>
<evidence type="ECO:0000256" key="10">
    <source>
        <dbReference type="ARBA" id="ARBA00023299"/>
    </source>
</evidence>
<reference evidence="14 15" key="1">
    <citation type="submission" date="2021-11" db="EMBL/GenBank/DDBJ databases">
        <authorList>
            <person name="Huq M.A."/>
        </authorList>
    </citation>
    <scope>NUCLEOTIDE SEQUENCE [LARGE SCALE GENOMIC DNA]</scope>
    <source>
        <strain evidence="14 15">MAHUQ-52</strain>
    </source>
</reference>
<evidence type="ECO:0000256" key="13">
    <source>
        <dbReference type="ARBA" id="ARBA00048523"/>
    </source>
</evidence>
<dbReference type="NCBIfam" id="TIGR00338">
    <property type="entry name" value="serB"/>
    <property type="match status" value="1"/>
</dbReference>
<comment type="cofactor">
    <cofactor evidence="1">
        <name>Mg(2+)</name>
        <dbReference type="ChEBI" id="CHEBI:18420"/>
    </cofactor>
</comment>
<dbReference type="SUPFAM" id="SSF56784">
    <property type="entry name" value="HAD-like"/>
    <property type="match status" value="1"/>
</dbReference>
<dbReference type="SFLD" id="SFLDS00003">
    <property type="entry name" value="Haloacid_Dehalogenase"/>
    <property type="match status" value="1"/>
</dbReference>
<keyword evidence="9" id="KW-0460">Magnesium</keyword>
<evidence type="ECO:0000256" key="1">
    <source>
        <dbReference type="ARBA" id="ARBA00001946"/>
    </source>
</evidence>
<keyword evidence="8 14" id="KW-0378">Hydrolase</keyword>
<evidence type="ECO:0000256" key="11">
    <source>
        <dbReference type="ARBA" id="ARBA00031693"/>
    </source>
</evidence>
<evidence type="ECO:0000256" key="7">
    <source>
        <dbReference type="ARBA" id="ARBA00022723"/>
    </source>
</evidence>
<sequence length="281" mass="30101">MNLVLQGPSAERGALDRIAALASPARVNPLGAHAIRCEQFAYSLELKQAIELAAHAAQVDATFIEAGRTLSGFRLVAMDMDSTLITIECIDEIADMQGLKPQVAEITEAAMRGELDFSDSLKRRVALLEGLDASALERVYEERLQISMGGENMLAAVKAAGLKTLLVSGGFTFFTARLQKRLGLDFVHANELEIIDGKLTGRVVGGIVDAEEKKRTVERVCAQLGATPKQAIVMGDGANDLKMMKVSGLSVAFRAKPVVYQQADVALNFSGLDGLLNILAD</sequence>
<comment type="catalytic activity">
    <reaction evidence="12">
        <text>O-phospho-L-serine + H2O = L-serine + phosphate</text>
        <dbReference type="Rhea" id="RHEA:21208"/>
        <dbReference type="ChEBI" id="CHEBI:15377"/>
        <dbReference type="ChEBI" id="CHEBI:33384"/>
        <dbReference type="ChEBI" id="CHEBI:43474"/>
        <dbReference type="ChEBI" id="CHEBI:57524"/>
        <dbReference type="EC" id="3.1.3.3"/>
    </reaction>
</comment>
<keyword evidence="10" id="KW-0718">Serine biosynthesis</keyword>
<comment type="catalytic activity">
    <reaction evidence="13">
        <text>O-phospho-D-serine + H2O = D-serine + phosphate</text>
        <dbReference type="Rhea" id="RHEA:24873"/>
        <dbReference type="ChEBI" id="CHEBI:15377"/>
        <dbReference type="ChEBI" id="CHEBI:35247"/>
        <dbReference type="ChEBI" id="CHEBI:43474"/>
        <dbReference type="ChEBI" id="CHEBI:58680"/>
        <dbReference type="EC" id="3.1.3.3"/>
    </reaction>
</comment>
<dbReference type="SFLD" id="SFLDG01137">
    <property type="entry name" value="C1.6.1:_Phosphoserine_Phosphat"/>
    <property type="match status" value="1"/>
</dbReference>
<dbReference type="EC" id="3.1.3.3" evidence="4"/>
<evidence type="ECO:0000256" key="4">
    <source>
        <dbReference type="ARBA" id="ARBA00012640"/>
    </source>
</evidence>